<dbReference type="SMART" id="SM00225">
    <property type="entry name" value="BTB"/>
    <property type="match status" value="1"/>
</dbReference>
<evidence type="ECO:0000313" key="4">
    <source>
        <dbReference type="Proteomes" id="UP000308197"/>
    </source>
</evidence>
<dbReference type="STRING" id="1314778.A0A5C3PFZ5"/>
<dbReference type="EMBL" id="ML211291">
    <property type="protein sequence ID" value="TFK84833.1"/>
    <property type="molecule type" value="Genomic_DNA"/>
</dbReference>
<accession>A0A5C3PFZ5</accession>
<dbReference type="InParanoid" id="A0A5C3PFZ5"/>
<feature type="compositionally biased region" description="Polar residues" evidence="1">
    <location>
        <begin position="28"/>
        <end position="37"/>
    </location>
</feature>
<dbReference type="InterPro" id="IPR000210">
    <property type="entry name" value="BTB/POZ_dom"/>
</dbReference>
<dbReference type="AlphaFoldDB" id="A0A5C3PFZ5"/>
<dbReference type="Proteomes" id="UP000308197">
    <property type="component" value="Unassembled WGS sequence"/>
</dbReference>
<evidence type="ECO:0000313" key="3">
    <source>
        <dbReference type="EMBL" id="TFK84833.1"/>
    </source>
</evidence>
<organism evidence="3 4">
    <name type="scientific">Polyporus arcularius HHB13444</name>
    <dbReference type="NCBI Taxonomy" id="1314778"/>
    <lineage>
        <taxon>Eukaryota</taxon>
        <taxon>Fungi</taxon>
        <taxon>Dikarya</taxon>
        <taxon>Basidiomycota</taxon>
        <taxon>Agaricomycotina</taxon>
        <taxon>Agaricomycetes</taxon>
        <taxon>Polyporales</taxon>
        <taxon>Polyporaceae</taxon>
        <taxon>Polyporus</taxon>
    </lineage>
</organism>
<sequence length="382" mass="42025">MRPPTRPARRRALPVLSRCHVPRPHRVSQVSSSNMSARVTRKRARMEAEQAEEDVGSTSATGSVDASTPDFARDEELWYEDGTIILVARGIGFKVYKGPLVDHSPVFKDMLSLPQPATTAAAPNCPVIPLPDSPADLRHVLRLLMPSKRIRLTGVQNASFVAVCACIRIAHKYQIDHLVEESLKYLRKFYPDTFDLFLKSRAKPLNPQYAVTVVNLARLTGANNLLPMALAECCRLGPALVLGIAQADGTREHLSPTDLALCFHAKDKLVEARVKAFAAMFNTLEDVRANVCDHQDQGAPDDQDFEIVQTELLDGTVPGLCSPNVWDSLAARVLARIPEICKPCKKAVKSAELEQQKAIFERLPDLVGVVVEGWGKDPSGKK</sequence>
<protein>
    <recommendedName>
        <fullName evidence="2">BTB domain-containing protein</fullName>
    </recommendedName>
</protein>
<proteinExistence type="predicted"/>
<reference evidence="3 4" key="1">
    <citation type="journal article" date="2019" name="Nat. Ecol. Evol.">
        <title>Megaphylogeny resolves global patterns of mushroom evolution.</title>
        <authorList>
            <person name="Varga T."/>
            <person name="Krizsan K."/>
            <person name="Foldi C."/>
            <person name="Dima B."/>
            <person name="Sanchez-Garcia M."/>
            <person name="Sanchez-Ramirez S."/>
            <person name="Szollosi G.J."/>
            <person name="Szarkandi J.G."/>
            <person name="Papp V."/>
            <person name="Albert L."/>
            <person name="Andreopoulos W."/>
            <person name="Angelini C."/>
            <person name="Antonin V."/>
            <person name="Barry K.W."/>
            <person name="Bougher N.L."/>
            <person name="Buchanan P."/>
            <person name="Buyck B."/>
            <person name="Bense V."/>
            <person name="Catcheside P."/>
            <person name="Chovatia M."/>
            <person name="Cooper J."/>
            <person name="Damon W."/>
            <person name="Desjardin D."/>
            <person name="Finy P."/>
            <person name="Geml J."/>
            <person name="Haridas S."/>
            <person name="Hughes K."/>
            <person name="Justo A."/>
            <person name="Karasinski D."/>
            <person name="Kautmanova I."/>
            <person name="Kiss B."/>
            <person name="Kocsube S."/>
            <person name="Kotiranta H."/>
            <person name="LaButti K.M."/>
            <person name="Lechner B.E."/>
            <person name="Liimatainen K."/>
            <person name="Lipzen A."/>
            <person name="Lukacs Z."/>
            <person name="Mihaltcheva S."/>
            <person name="Morgado L.N."/>
            <person name="Niskanen T."/>
            <person name="Noordeloos M.E."/>
            <person name="Ohm R.A."/>
            <person name="Ortiz-Santana B."/>
            <person name="Ovrebo C."/>
            <person name="Racz N."/>
            <person name="Riley R."/>
            <person name="Savchenko A."/>
            <person name="Shiryaev A."/>
            <person name="Soop K."/>
            <person name="Spirin V."/>
            <person name="Szebenyi C."/>
            <person name="Tomsovsky M."/>
            <person name="Tulloss R.E."/>
            <person name="Uehling J."/>
            <person name="Grigoriev I.V."/>
            <person name="Vagvolgyi C."/>
            <person name="Papp T."/>
            <person name="Martin F.M."/>
            <person name="Miettinen O."/>
            <person name="Hibbett D.S."/>
            <person name="Nagy L.G."/>
        </authorList>
    </citation>
    <scope>NUCLEOTIDE SEQUENCE [LARGE SCALE GENOMIC DNA]</scope>
    <source>
        <strain evidence="3 4">HHB13444</strain>
    </source>
</reference>
<evidence type="ECO:0000259" key="2">
    <source>
        <dbReference type="SMART" id="SM00225"/>
    </source>
</evidence>
<name>A0A5C3PFZ5_9APHY</name>
<feature type="compositionally biased region" description="Polar residues" evidence="1">
    <location>
        <begin position="56"/>
        <end position="66"/>
    </location>
</feature>
<keyword evidence="4" id="KW-1185">Reference proteome</keyword>
<feature type="domain" description="BTB" evidence="2">
    <location>
        <begin position="82"/>
        <end position="190"/>
    </location>
</feature>
<dbReference type="InterPro" id="IPR011333">
    <property type="entry name" value="SKP1/BTB/POZ_sf"/>
</dbReference>
<feature type="region of interest" description="Disordered" evidence="1">
    <location>
        <begin position="24"/>
        <end position="68"/>
    </location>
</feature>
<evidence type="ECO:0000256" key="1">
    <source>
        <dbReference type="SAM" id="MobiDB-lite"/>
    </source>
</evidence>
<gene>
    <name evidence="3" type="ORF">K466DRAFT_210616</name>
</gene>
<dbReference type="Gene3D" id="3.30.710.10">
    <property type="entry name" value="Potassium Channel Kv1.1, Chain A"/>
    <property type="match status" value="1"/>
</dbReference>